<accession>A0A2N7U5T0</accession>
<dbReference type="Gene3D" id="3.30.2310.20">
    <property type="entry name" value="RelE-like"/>
    <property type="match status" value="1"/>
</dbReference>
<reference evidence="1 2" key="1">
    <citation type="submission" date="2018-01" db="EMBL/GenBank/DDBJ databases">
        <title>Halomonas endophytica sp. nov., isolated from storage liquid in the stems of Populus euphratica.</title>
        <authorList>
            <person name="Chen C."/>
        </authorList>
    </citation>
    <scope>NUCLEOTIDE SEQUENCE [LARGE SCALE GENOMIC DNA]</scope>
    <source>
        <strain evidence="1 2">MC28</strain>
    </source>
</reference>
<dbReference type="EMBL" id="PNRF01000017">
    <property type="protein sequence ID" value="PMR75793.1"/>
    <property type="molecule type" value="Genomic_DNA"/>
</dbReference>
<dbReference type="InterPro" id="IPR035093">
    <property type="entry name" value="RelE/ParE_toxin_dom_sf"/>
</dbReference>
<dbReference type="OrthoDB" id="5570653at2"/>
<proteinExistence type="predicted"/>
<dbReference type="SUPFAM" id="SSF143011">
    <property type="entry name" value="RelE-like"/>
    <property type="match status" value="1"/>
</dbReference>
<comment type="caution">
    <text evidence="1">The sequence shown here is derived from an EMBL/GenBank/DDBJ whole genome shotgun (WGS) entry which is preliminary data.</text>
</comment>
<keyword evidence="2" id="KW-1185">Reference proteome</keyword>
<organism evidence="1 2">
    <name type="scientific">Billgrantia endophytica</name>
    <dbReference type="NCBI Taxonomy" id="2033802"/>
    <lineage>
        <taxon>Bacteria</taxon>
        <taxon>Pseudomonadati</taxon>
        <taxon>Pseudomonadota</taxon>
        <taxon>Gammaproteobacteria</taxon>
        <taxon>Oceanospirillales</taxon>
        <taxon>Halomonadaceae</taxon>
        <taxon>Billgrantia</taxon>
    </lineage>
</organism>
<name>A0A2N7U5T0_9GAMM</name>
<evidence type="ECO:0000313" key="1">
    <source>
        <dbReference type="EMBL" id="PMR75793.1"/>
    </source>
</evidence>
<dbReference type="AlphaFoldDB" id="A0A2N7U5T0"/>
<gene>
    <name evidence="1" type="ORF">C1H69_09080</name>
</gene>
<evidence type="ECO:0000313" key="2">
    <source>
        <dbReference type="Proteomes" id="UP000235803"/>
    </source>
</evidence>
<dbReference type="Proteomes" id="UP000235803">
    <property type="component" value="Unassembled WGS sequence"/>
</dbReference>
<protein>
    <submittedName>
        <fullName evidence="1">Cytotoxic translational repressor of toxin-antitoxin stability system</fullName>
    </submittedName>
</protein>
<sequence length="89" mass="10254">MARLAESQRGDVDCLRVAAARPGRNKIVASVGDLGNWPDGITTKDIKPRKRHQHHYRLRVGRYRVLFDLGTGLRVVSIEEVRKRDERTY</sequence>